<comment type="caution">
    <text evidence="2">The sequence shown here is derived from an EMBL/GenBank/DDBJ whole genome shotgun (WGS) entry which is preliminary data.</text>
</comment>
<dbReference type="RefSeq" id="WP_378605834.1">
    <property type="nucleotide sequence ID" value="NZ_JBHSQN010000010.1"/>
</dbReference>
<dbReference type="EMBL" id="JBHSQN010000010">
    <property type="protein sequence ID" value="MFC6012377.1"/>
    <property type="molecule type" value="Genomic_DNA"/>
</dbReference>
<feature type="compositionally biased region" description="Pro residues" evidence="1">
    <location>
        <begin position="19"/>
        <end position="32"/>
    </location>
</feature>
<protein>
    <submittedName>
        <fullName evidence="2">Uncharacterized protein</fullName>
    </submittedName>
</protein>
<dbReference type="SUPFAM" id="SSF81995">
    <property type="entry name" value="beta-sandwich domain of Sec23/24"/>
    <property type="match status" value="1"/>
</dbReference>
<accession>A0ABW1JSD3</accession>
<feature type="region of interest" description="Disordered" evidence="1">
    <location>
        <begin position="1"/>
        <end position="54"/>
    </location>
</feature>
<gene>
    <name evidence="2" type="ORF">ACFP3H_15055</name>
</gene>
<keyword evidence="3" id="KW-1185">Reference proteome</keyword>
<organism evidence="2 3">
    <name type="scientific">Nocardia lasii</name>
    <dbReference type="NCBI Taxonomy" id="1616107"/>
    <lineage>
        <taxon>Bacteria</taxon>
        <taxon>Bacillati</taxon>
        <taxon>Actinomycetota</taxon>
        <taxon>Actinomycetes</taxon>
        <taxon>Mycobacteriales</taxon>
        <taxon>Nocardiaceae</taxon>
        <taxon>Nocardia</taxon>
    </lineage>
</organism>
<sequence>MTTPGSWGYPQQQYGSPPYGQPHYPPQQPPPAHYGAPQPNYAAPQQLPPAGPEESPAVQAYLAAVAQHMSMGGLQVSRNWLGPVLSLIGVGAVIKSALNPIELAVCVGHAGEISPATVAGFTRQVDEFARSIRRPSAFVVKGGACAVAALLSDRVHPASFAAVTNKAMSYGTVVVPAVIDLTNRRILIAQNTPMLGLALWSTVRGKAATYLPDPRAVLG</sequence>
<dbReference type="Proteomes" id="UP001596223">
    <property type="component" value="Unassembled WGS sequence"/>
</dbReference>
<evidence type="ECO:0000313" key="2">
    <source>
        <dbReference type="EMBL" id="MFC6012377.1"/>
    </source>
</evidence>
<name>A0ABW1JSD3_9NOCA</name>
<evidence type="ECO:0000313" key="3">
    <source>
        <dbReference type="Proteomes" id="UP001596223"/>
    </source>
</evidence>
<reference evidence="3" key="1">
    <citation type="journal article" date="2019" name="Int. J. Syst. Evol. Microbiol.">
        <title>The Global Catalogue of Microorganisms (GCM) 10K type strain sequencing project: providing services to taxonomists for standard genome sequencing and annotation.</title>
        <authorList>
            <consortium name="The Broad Institute Genomics Platform"/>
            <consortium name="The Broad Institute Genome Sequencing Center for Infectious Disease"/>
            <person name="Wu L."/>
            <person name="Ma J."/>
        </authorList>
    </citation>
    <scope>NUCLEOTIDE SEQUENCE [LARGE SCALE GENOMIC DNA]</scope>
    <source>
        <strain evidence="3">CCUG 36956</strain>
    </source>
</reference>
<feature type="compositionally biased region" description="Low complexity" evidence="1">
    <location>
        <begin position="8"/>
        <end position="18"/>
    </location>
</feature>
<proteinExistence type="predicted"/>
<evidence type="ECO:0000256" key="1">
    <source>
        <dbReference type="SAM" id="MobiDB-lite"/>
    </source>
</evidence>